<name>A0ABT9XEW7_9BACL</name>
<dbReference type="PANTHER" id="PTHR43674">
    <property type="entry name" value="NITRILASE C965.09-RELATED"/>
    <property type="match status" value="1"/>
</dbReference>
<keyword evidence="4" id="KW-1185">Reference proteome</keyword>
<evidence type="ECO:0000313" key="4">
    <source>
        <dbReference type="Proteomes" id="UP001232973"/>
    </source>
</evidence>
<evidence type="ECO:0000256" key="1">
    <source>
        <dbReference type="ARBA" id="ARBA00022801"/>
    </source>
</evidence>
<dbReference type="InterPro" id="IPR003010">
    <property type="entry name" value="C-N_Hydrolase"/>
</dbReference>
<dbReference type="Pfam" id="PF00795">
    <property type="entry name" value="CN_hydrolase"/>
    <property type="match status" value="1"/>
</dbReference>
<sequence length="289" mass="31956">MTQYIKVALAQLRPALGDLAGNRDKHLTYIAKARRAGANLIVFPELGLTGYQLQDLTLDVARPLSDPDIASLVAESRDIDIVFSFVEESPAHAFYITAAYASKGQLVHRHRKVYLPTYGMFDEGRYFAAGDTFRTFSTQFGTAGMLICEDAWHVTSPYLLTAGGANLLILPSNSPARSVTDIDHFGSQAFWRKLIQVYAQLFSVNMIFVNRVGFEDGVSFFGGSGVVSASGEWVAEAPTLEEALVFAEVDVQAVRRARFISGVARDEKPGLVLNELQRLQDEWRREAAR</sequence>
<feature type="domain" description="CN hydrolase" evidence="2">
    <location>
        <begin position="5"/>
        <end position="251"/>
    </location>
</feature>
<dbReference type="PANTHER" id="PTHR43674:SF2">
    <property type="entry name" value="BETA-UREIDOPROPIONASE"/>
    <property type="match status" value="1"/>
</dbReference>
<dbReference type="PROSITE" id="PS50263">
    <property type="entry name" value="CN_HYDROLASE"/>
    <property type="match status" value="1"/>
</dbReference>
<dbReference type="EMBL" id="JAUSTP010000002">
    <property type="protein sequence ID" value="MDQ0188747.1"/>
    <property type="molecule type" value="Genomic_DNA"/>
</dbReference>
<reference evidence="3 4" key="1">
    <citation type="submission" date="2023-07" db="EMBL/GenBank/DDBJ databases">
        <title>Genomic Encyclopedia of Type Strains, Phase IV (KMG-IV): sequencing the most valuable type-strain genomes for metagenomic binning, comparative biology and taxonomic classification.</title>
        <authorList>
            <person name="Goeker M."/>
        </authorList>
    </citation>
    <scope>NUCLEOTIDE SEQUENCE [LARGE SCALE GENOMIC DNA]</scope>
    <source>
        <strain evidence="3 4">DSM 4006</strain>
    </source>
</reference>
<accession>A0ABT9XEW7</accession>
<dbReference type="Proteomes" id="UP001232973">
    <property type="component" value="Unassembled WGS sequence"/>
</dbReference>
<dbReference type="SUPFAM" id="SSF56317">
    <property type="entry name" value="Carbon-nitrogen hydrolase"/>
    <property type="match status" value="1"/>
</dbReference>
<dbReference type="CDD" id="cd07586">
    <property type="entry name" value="nitrilase_8"/>
    <property type="match status" value="1"/>
</dbReference>
<evidence type="ECO:0000313" key="3">
    <source>
        <dbReference type="EMBL" id="MDQ0188747.1"/>
    </source>
</evidence>
<organism evidence="3 4">
    <name type="scientific">Alicyclobacillus cycloheptanicus</name>
    <dbReference type="NCBI Taxonomy" id="1457"/>
    <lineage>
        <taxon>Bacteria</taxon>
        <taxon>Bacillati</taxon>
        <taxon>Bacillota</taxon>
        <taxon>Bacilli</taxon>
        <taxon>Bacillales</taxon>
        <taxon>Alicyclobacillaceae</taxon>
        <taxon>Alicyclobacillus</taxon>
    </lineage>
</organism>
<proteinExistence type="predicted"/>
<dbReference type="Gene3D" id="3.60.110.10">
    <property type="entry name" value="Carbon-nitrogen hydrolase"/>
    <property type="match status" value="1"/>
</dbReference>
<protein>
    <submittedName>
        <fullName evidence="3">Amidohydrolase</fullName>
    </submittedName>
</protein>
<keyword evidence="1" id="KW-0378">Hydrolase</keyword>
<comment type="caution">
    <text evidence="3">The sequence shown here is derived from an EMBL/GenBank/DDBJ whole genome shotgun (WGS) entry which is preliminary data.</text>
</comment>
<dbReference type="InterPro" id="IPR050345">
    <property type="entry name" value="Aliph_Amidase/BUP"/>
</dbReference>
<gene>
    <name evidence="3" type="ORF">J2S03_000559</name>
</gene>
<evidence type="ECO:0000259" key="2">
    <source>
        <dbReference type="PROSITE" id="PS50263"/>
    </source>
</evidence>
<dbReference type="RefSeq" id="WP_274455273.1">
    <property type="nucleotide sequence ID" value="NZ_CP067097.1"/>
</dbReference>
<dbReference type="InterPro" id="IPR036526">
    <property type="entry name" value="C-N_Hydrolase_sf"/>
</dbReference>